<feature type="domain" description="BED-type" evidence="5">
    <location>
        <begin position="117"/>
        <end position="161"/>
    </location>
</feature>
<reference evidence="6 7" key="1">
    <citation type="submission" date="2018-08" db="EMBL/GenBank/DDBJ databases">
        <authorList>
            <person name="Laetsch R D."/>
            <person name="Stevens L."/>
            <person name="Kumar S."/>
            <person name="Blaxter L. M."/>
        </authorList>
    </citation>
    <scope>NUCLEOTIDE SEQUENCE [LARGE SCALE GENOMIC DNA]</scope>
</reference>
<gene>
    <name evidence="6" type="ORF">NLS_LOCUS9588</name>
</gene>
<keyword evidence="7" id="KW-1185">Reference proteome</keyword>
<dbReference type="SUPFAM" id="SSF57667">
    <property type="entry name" value="beta-beta-alpha zinc fingers"/>
    <property type="match status" value="1"/>
</dbReference>
<dbReference type="AlphaFoldDB" id="A0A3P7JTQ6"/>
<dbReference type="Proteomes" id="UP000277928">
    <property type="component" value="Unassembled WGS sequence"/>
</dbReference>
<evidence type="ECO:0000259" key="5">
    <source>
        <dbReference type="PROSITE" id="PS50808"/>
    </source>
</evidence>
<keyword evidence="3" id="KW-0862">Zinc</keyword>
<dbReference type="GO" id="GO:0008270">
    <property type="term" value="F:zinc ion binding"/>
    <property type="evidence" value="ECO:0007669"/>
    <property type="project" value="UniProtKB-KW"/>
</dbReference>
<dbReference type="Pfam" id="PF02892">
    <property type="entry name" value="zf-BED"/>
    <property type="match status" value="1"/>
</dbReference>
<dbReference type="OMA" id="KTMWGHL"/>
<dbReference type="SMART" id="SM00614">
    <property type="entry name" value="ZnF_BED"/>
    <property type="match status" value="1"/>
</dbReference>
<dbReference type="EMBL" id="UYRX01001728">
    <property type="protein sequence ID" value="VDM92019.1"/>
    <property type="molecule type" value="Genomic_DNA"/>
</dbReference>
<sequence length="487" mass="53709">MLEGRNETLPSNLDVVFHPEACVNSEKSNGDHHISSSITDCNSHKISSLSASSSAMIIDEEREMDSGSNILSVSNVGEYSMEMLARLTSSTMTLITSDRPDNNVKSGAAKKRKSQKFKPSSVWEHFVRLSDGNVRCVHCAKVLKRKDSSTKTMWGHLRAIHFKGQDWTVLQQRALRDRNRQQTSGMDVPSSLDELNPSGIITTQNWLEQRVGILCDKPQEAQTASETIAQMDDSSTDSFAQSNRSSLVVSNGCCTTNLNNHCTYNGSGGLNATFLQVSDRNTEEKSRNFLSSIPHTSEVINITAGYSESTDNHCLTLNGRLEENGNGGYSNADISAAALNVSNSLISSVQNHLNAADQSVSSINPALLHIFDSFSIFDSDSMATFMRAATDLDCTLSFHCRNNQPHLSFESNHTAANKLKYCFAMIRIGAISKDRKGVEVSLSELDDEVLIVVQSDGRELDRESWKKTDKAQFMWAIRGKCQKVLTQ</sequence>
<dbReference type="OrthoDB" id="5812526at2759"/>
<evidence type="ECO:0000256" key="3">
    <source>
        <dbReference type="ARBA" id="ARBA00022833"/>
    </source>
</evidence>
<evidence type="ECO:0000256" key="1">
    <source>
        <dbReference type="ARBA" id="ARBA00022723"/>
    </source>
</evidence>
<organism evidence="6 7">
    <name type="scientific">Litomosoides sigmodontis</name>
    <name type="common">Filarial nematode worm</name>
    <dbReference type="NCBI Taxonomy" id="42156"/>
    <lineage>
        <taxon>Eukaryota</taxon>
        <taxon>Metazoa</taxon>
        <taxon>Ecdysozoa</taxon>
        <taxon>Nematoda</taxon>
        <taxon>Chromadorea</taxon>
        <taxon>Rhabditida</taxon>
        <taxon>Spirurina</taxon>
        <taxon>Spiruromorpha</taxon>
        <taxon>Filarioidea</taxon>
        <taxon>Onchocercidae</taxon>
        <taxon>Litomosoides</taxon>
    </lineage>
</organism>
<protein>
    <recommendedName>
        <fullName evidence="5">BED-type domain-containing protein</fullName>
    </recommendedName>
</protein>
<dbReference type="InterPro" id="IPR036236">
    <property type="entry name" value="Znf_C2H2_sf"/>
</dbReference>
<name>A0A3P7JTQ6_LITSI</name>
<dbReference type="STRING" id="42156.A0A3P7JTQ6"/>
<evidence type="ECO:0000256" key="4">
    <source>
        <dbReference type="PROSITE-ProRule" id="PRU00027"/>
    </source>
</evidence>
<keyword evidence="1" id="KW-0479">Metal-binding</keyword>
<evidence type="ECO:0000256" key="2">
    <source>
        <dbReference type="ARBA" id="ARBA00022771"/>
    </source>
</evidence>
<dbReference type="InterPro" id="IPR003656">
    <property type="entry name" value="Znf_BED"/>
</dbReference>
<dbReference type="PROSITE" id="PS50808">
    <property type="entry name" value="ZF_BED"/>
    <property type="match status" value="1"/>
</dbReference>
<keyword evidence="2 4" id="KW-0863">Zinc-finger</keyword>
<proteinExistence type="predicted"/>
<evidence type="ECO:0000313" key="6">
    <source>
        <dbReference type="EMBL" id="VDM92019.1"/>
    </source>
</evidence>
<evidence type="ECO:0000313" key="7">
    <source>
        <dbReference type="Proteomes" id="UP000277928"/>
    </source>
</evidence>
<dbReference type="GO" id="GO:0003677">
    <property type="term" value="F:DNA binding"/>
    <property type="evidence" value="ECO:0007669"/>
    <property type="project" value="InterPro"/>
</dbReference>
<accession>A0A3P7JTQ6</accession>